<sequence length="181" mass="19192">MNPTRSTSTIARPQTPNRASSEEAASRPSTPRTSSPSLSAQAPTPSTRTSTSQSTRASKSSSNCPSATPSRKSTKPKASTTFPTPLIPICNNGAPIQLPLRLPRRISTSQRQSSPPSPSTSSSKQNLASPPPLPRPKRVPWGAGQAGNVGKFDETTFQVEVELSSVAAKKAEGAFWWIGRR</sequence>
<dbReference type="Proteomes" id="UP000800040">
    <property type="component" value="Unassembled WGS sequence"/>
</dbReference>
<keyword evidence="3" id="KW-1185">Reference proteome</keyword>
<feature type="compositionally biased region" description="Low complexity" evidence="1">
    <location>
        <begin position="105"/>
        <end position="123"/>
    </location>
</feature>
<accession>A0A6A5KAS4</accession>
<gene>
    <name evidence="2" type="ORF">BDW02DRAFT_100311</name>
</gene>
<feature type="compositionally biased region" description="Polar residues" evidence="1">
    <location>
        <begin position="63"/>
        <end position="83"/>
    </location>
</feature>
<evidence type="ECO:0000256" key="1">
    <source>
        <dbReference type="SAM" id="MobiDB-lite"/>
    </source>
</evidence>
<name>A0A6A5KAS4_9PLEO</name>
<reference evidence="2" key="1">
    <citation type="submission" date="2020-01" db="EMBL/GenBank/DDBJ databases">
        <authorList>
            <consortium name="DOE Joint Genome Institute"/>
            <person name="Haridas S."/>
            <person name="Albert R."/>
            <person name="Binder M."/>
            <person name="Bloem J."/>
            <person name="Labutti K."/>
            <person name="Salamov A."/>
            <person name="Andreopoulos B."/>
            <person name="Baker S.E."/>
            <person name="Barry K."/>
            <person name="Bills G."/>
            <person name="Bluhm B.H."/>
            <person name="Cannon C."/>
            <person name="Castanera R."/>
            <person name="Culley D.E."/>
            <person name="Daum C."/>
            <person name="Ezra D."/>
            <person name="Gonzalez J.B."/>
            <person name="Henrissat B."/>
            <person name="Kuo A."/>
            <person name="Liang C."/>
            <person name="Lipzen A."/>
            <person name="Lutzoni F."/>
            <person name="Magnuson J."/>
            <person name="Mondo S."/>
            <person name="Nolan M."/>
            <person name="Ohm R."/>
            <person name="Pangilinan J."/>
            <person name="Park H.-J."/>
            <person name="Ramirez L."/>
            <person name="Alfaro M."/>
            <person name="Sun H."/>
            <person name="Tritt A."/>
            <person name="Yoshinaga Y."/>
            <person name="Zwiers L.-H."/>
            <person name="Turgeon B.G."/>
            <person name="Goodwin S.B."/>
            <person name="Spatafora J.W."/>
            <person name="Crous P.W."/>
            <person name="Grigoriev I.V."/>
        </authorList>
    </citation>
    <scope>NUCLEOTIDE SEQUENCE</scope>
    <source>
        <strain evidence="2">P77</strain>
    </source>
</reference>
<feature type="compositionally biased region" description="Low complexity" evidence="1">
    <location>
        <begin position="26"/>
        <end position="62"/>
    </location>
</feature>
<organism evidence="2 3">
    <name type="scientific">Decorospora gaudefroyi</name>
    <dbReference type="NCBI Taxonomy" id="184978"/>
    <lineage>
        <taxon>Eukaryota</taxon>
        <taxon>Fungi</taxon>
        <taxon>Dikarya</taxon>
        <taxon>Ascomycota</taxon>
        <taxon>Pezizomycotina</taxon>
        <taxon>Dothideomycetes</taxon>
        <taxon>Pleosporomycetidae</taxon>
        <taxon>Pleosporales</taxon>
        <taxon>Pleosporineae</taxon>
        <taxon>Pleosporaceae</taxon>
        <taxon>Decorospora</taxon>
    </lineage>
</organism>
<feature type="compositionally biased region" description="Polar residues" evidence="1">
    <location>
        <begin position="1"/>
        <end position="17"/>
    </location>
</feature>
<dbReference type="EMBL" id="ML975395">
    <property type="protein sequence ID" value="KAF1830463.1"/>
    <property type="molecule type" value="Genomic_DNA"/>
</dbReference>
<evidence type="ECO:0000313" key="2">
    <source>
        <dbReference type="EMBL" id="KAF1830463.1"/>
    </source>
</evidence>
<protein>
    <submittedName>
        <fullName evidence="2">Uncharacterized protein</fullName>
    </submittedName>
</protein>
<dbReference type="AlphaFoldDB" id="A0A6A5KAS4"/>
<proteinExistence type="predicted"/>
<feature type="region of interest" description="Disordered" evidence="1">
    <location>
        <begin position="1"/>
        <end position="150"/>
    </location>
</feature>
<evidence type="ECO:0000313" key="3">
    <source>
        <dbReference type="Proteomes" id="UP000800040"/>
    </source>
</evidence>